<dbReference type="PANTHER" id="PTHR32194">
    <property type="entry name" value="METALLOPROTEASE TLDD"/>
    <property type="match status" value="1"/>
</dbReference>
<comment type="subunit">
    <text evidence="4">The 26S proteasome consists of a 20S proteasome core and two 19S regulatory subunits. The 20S proteasome core is composed of 28 subunits that are arranged in four stacked rings, resulting in a barrel-shaped structure. The two end rings are each formed by seven alpha subunits, and the two central rings are each formed by seven beta subunits. The catalytic chamber with the active sites is on the inside of the barrel.</text>
</comment>
<keyword evidence="3" id="KW-0647">Proteasome</keyword>
<comment type="subcellular location">
    <subcellularLocation>
        <location evidence="1">Nucleus</location>
    </subcellularLocation>
</comment>
<dbReference type="Gene3D" id="3.60.20.10">
    <property type="entry name" value="Glutamine Phosphoribosylpyrophosphate, subunit 1, domain 1"/>
    <property type="match status" value="1"/>
</dbReference>
<evidence type="ECO:0000313" key="5">
    <source>
        <dbReference type="Proteomes" id="UP000504634"/>
    </source>
</evidence>
<gene>
    <name evidence="6" type="primary">LOC115627943</name>
</gene>
<dbReference type="RefSeq" id="XP_030379696.1">
    <property type="nucleotide sequence ID" value="XM_030523836.1"/>
</dbReference>
<name>A0A6J2TSY9_DROLE</name>
<keyword evidence="2" id="KW-0963">Cytoplasm</keyword>
<proteinExistence type="predicted"/>
<dbReference type="SUPFAM" id="SSF56235">
    <property type="entry name" value="N-terminal nucleophile aminohydrolases (Ntn hydrolases)"/>
    <property type="match status" value="1"/>
</dbReference>
<dbReference type="AlphaFoldDB" id="A0A6J2TSY9"/>
<protein>
    <submittedName>
        <fullName evidence="6">Proteasome subunit beta type-1-like</fullName>
    </submittedName>
</protein>
<dbReference type="OrthoDB" id="268479at2759"/>
<sequence length="223" mass="24561">MNSFSFEQIGDDSEFPDFPPYEMNGGSIVAIAGKKFVVIAADMFLSSAYTDPPKLFKLASRTVLGSTGSWGDTRAITRLLDMHIQIYELTHLRRIPADEVALMLHKIMYNCRFLPYGITNVVAGMEKSGKGAIFSYDPVGNYKREIYCARGGAEPWLQVELESKIGLANLDTFRTKLTKDEAVSAALESFIAASKTIHIGNSIAINVITKNGVEAKQVVLRKS</sequence>
<dbReference type="PANTHER" id="PTHR32194:SF2">
    <property type="entry name" value="PROTEASOME SUBUNIT BETA TYPE-1"/>
    <property type="match status" value="1"/>
</dbReference>
<keyword evidence="5" id="KW-1185">Reference proteome</keyword>
<dbReference type="GeneID" id="115627943"/>
<reference evidence="6" key="1">
    <citation type="submission" date="2025-08" db="UniProtKB">
        <authorList>
            <consortium name="RefSeq"/>
        </authorList>
    </citation>
    <scope>IDENTIFICATION</scope>
    <source>
        <strain evidence="6">11010-0011.00</strain>
        <tissue evidence="6">Whole body</tissue>
    </source>
</reference>
<organism evidence="5 6">
    <name type="scientific">Drosophila lebanonensis</name>
    <name type="common">Fruit fly</name>
    <name type="synonym">Scaptodrosophila lebanonensis</name>
    <dbReference type="NCBI Taxonomy" id="7225"/>
    <lineage>
        <taxon>Eukaryota</taxon>
        <taxon>Metazoa</taxon>
        <taxon>Ecdysozoa</taxon>
        <taxon>Arthropoda</taxon>
        <taxon>Hexapoda</taxon>
        <taxon>Insecta</taxon>
        <taxon>Pterygota</taxon>
        <taxon>Neoptera</taxon>
        <taxon>Endopterygota</taxon>
        <taxon>Diptera</taxon>
        <taxon>Brachycera</taxon>
        <taxon>Muscomorpha</taxon>
        <taxon>Ephydroidea</taxon>
        <taxon>Drosophilidae</taxon>
        <taxon>Scaptodrosophila</taxon>
    </lineage>
</organism>
<evidence type="ECO:0000256" key="4">
    <source>
        <dbReference type="ARBA" id="ARBA00026071"/>
    </source>
</evidence>
<dbReference type="GO" id="GO:0005737">
    <property type="term" value="C:cytoplasm"/>
    <property type="evidence" value="ECO:0007669"/>
    <property type="project" value="TreeGrafter"/>
</dbReference>
<evidence type="ECO:0000256" key="3">
    <source>
        <dbReference type="ARBA" id="ARBA00022942"/>
    </source>
</evidence>
<dbReference type="GO" id="GO:0005634">
    <property type="term" value="C:nucleus"/>
    <property type="evidence" value="ECO:0007669"/>
    <property type="project" value="UniProtKB-SubCell"/>
</dbReference>
<dbReference type="GO" id="GO:0051603">
    <property type="term" value="P:proteolysis involved in protein catabolic process"/>
    <property type="evidence" value="ECO:0007669"/>
    <property type="project" value="InterPro"/>
</dbReference>
<dbReference type="InterPro" id="IPR001353">
    <property type="entry name" value="Proteasome_sua/b"/>
</dbReference>
<dbReference type="InterPro" id="IPR023333">
    <property type="entry name" value="Proteasome_suB-type"/>
</dbReference>
<dbReference type="GO" id="GO:0005839">
    <property type="term" value="C:proteasome core complex"/>
    <property type="evidence" value="ECO:0007669"/>
    <property type="project" value="InterPro"/>
</dbReference>
<dbReference type="Pfam" id="PF00227">
    <property type="entry name" value="Proteasome"/>
    <property type="match status" value="1"/>
</dbReference>
<accession>A0A6J2TSY9</accession>
<evidence type="ECO:0000313" key="6">
    <source>
        <dbReference type="RefSeq" id="XP_030379696.1"/>
    </source>
</evidence>
<dbReference type="Proteomes" id="UP000504634">
    <property type="component" value="Unplaced"/>
</dbReference>
<evidence type="ECO:0000256" key="1">
    <source>
        <dbReference type="ARBA" id="ARBA00004123"/>
    </source>
</evidence>
<dbReference type="InterPro" id="IPR029055">
    <property type="entry name" value="Ntn_hydrolases_N"/>
</dbReference>
<evidence type="ECO:0000256" key="2">
    <source>
        <dbReference type="ARBA" id="ARBA00022490"/>
    </source>
</evidence>